<evidence type="ECO:0008006" key="3">
    <source>
        <dbReference type="Google" id="ProtNLM"/>
    </source>
</evidence>
<proteinExistence type="predicted"/>
<dbReference type="OrthoDB" id="7872252at2"/>
<dbReference type="AlphaFoldDB" id="A0A4R6WIW5"/>
<dbReference type="EMBL" id="SNYW01000013">
    <property type="protein sequence ID" value="TDQ78440.1"/>
    <property type="molecule type" value="Genomic_DNA"/>
</dbReference>
<keyword evidence="2" id="KW-1185">Reference proteome</keyword>
<name>A0A4R6WIW5_9PROT</name>
<gene>
    <name evidence="1" type="ORF">A8950_3489</name>
</gene>
<evidence type="ECO:0000313" key="1">
    <source>
        <dbReference type="EMBL" id="TDQ78440.1"/>
    </source>
</evidence>
<comment type="caution">
    <text evidence="1">The sequence shown here is derived from an EMBL/GenBank/DDBJ whole genome shotgun (WGS) entry which is preliminary data.</text>
</comment>
<organism evidence="1 2">
    <name type="scientific">Dongia mobilis</name>
    <dbReference type="NCBI Taxonomy" id="578943"/>
    <lineage>
        <taxon>Bacteria</taxon>
        <taxon>Pseudomonadati</taxon>
        <taxon>Pseudomonadota</taxon>
        <taxon>Alphaproteobacteria</taxon>
        <taxon>Rhodospirillales</taxon>
        <taxon>Dongiaceae</taxon>
        <taxon>Dongia</taxon>
    </lineage>
</organism>
<dbReference type="InterPro" id="IPR009003">
    <property type="entry name" value="Peptidase_S1_PA"/>
</dbReference>
<evidence type="ECO:0000313" key="2">
    <source>
        <dbReference type="Proteomes" id="UP000295783"/>
    </source>
</evidence>
<sequence>MVDYPIPDKLHANPAIHCAALAITRNALEDRKAGLPRFAEPEASLRNGTLTFVRSNGRTYAITCQHVVQHYRDMLEQSGQEFSHSMRTMLNGFHIVMDRFIQPHAKPGDEPPDIAIREINPSHIAHIGKQPLDLDTLGEPPENMRHAYAVGFPETLKYNRHDAGDPFGYRVSIPQVEILAELSRRPDRRFTMFSELVKPAADIEYSGMSGGPIFWSTEDEYGILGIIYEGGPGHGNGSIYVYGEIATPEVVRDWIAQCPPRDS</sequence>
<dbReference type="RefSeq" id="WP_133614939.1">
    <property type="nucleotide sequence ID" value="NZ_SNYW01000013.1"/>
</dbReference>
<protein>
    <recommendedName>
        <fullName evidence="3">Trypsin-like peptidase</fullName>
    </recommendedName>
</protein>
<dbReference type="Proteomes" id="UP000295783">
    <property type="component" value="Unassembled WGS sequence"/>
</dbReference>
<reference evidence="1 2" key="1">
    <citation type="submission" date="2019-03" db="EMBL/GenBank/DDBJ databases">
        <title>Genomic Encyclopedia of Type Strains, Phase III (KMG-III): the genomes of soil and plant-associated and newly described type strains.</title>
        <authorList>
            <person name="Whitman W."/>
        </authorList>
    </citation>
    <scope>NUCLEOTIDE SEQUENCE [LARGE SCALE GENOMIC DNA]</scope>
    <source>
        <strain evidence="1 2">CGMCC 1.7660</strain>
    </source>
</reference>
<dbReference type="SUPFAM" id="SSF50494">
    <property type="entry name" value="Trypsin-like serine proteases"/>
    <property type="match status" value="1"/>
</dbReference>
<accession>A0A4R6WIW5</accession>